<evidence type="ECO:0000256" key="8">
    <source>
        <dbReference type="SAM" id="MobiDB-lite"/>
    </source>
</evidence>
<dbReference type="GeneID" id="108672135"/>
<evidence type="ECO:0000256" key="2">
    <source>
        <dbReference type="ARBA" id="ARBA00007397"/>
    </source>
</evidence>
<feature type="compositionally biased region" description="Acidic residues" evidence="8">
    <location>
        <begin position="562"/>
        <end position="576"/>
    </location>
</feature>
<gene>
    <name evidence="11" type="primary">LOC108672135</name>
</gene>
<keyword evidence="4 6" id="KW-0371">Homeobox</keyword>
<dbReference type="InterPro" id="IPR050877">
    <property type="entry name" value="EMX-VAX-Noto_Homeobox_TFs"/>
</dbReference>
<feature type="DNA-binding region" description="Homeobox" evidence="6">
    <location>
        <begin position="446"/>
        <end position="505"/>
    </location>
</feature>
<dbReference type="CDD" id="cd00086">
    <property type="entry name" value="homeodomain"/>
    <property type="match status" value="1"/>
</dbReference>
<evidence type="ECO:0000256" key="1">
    <source>
        <dbReference type="ARBA" id="ARBA00004123"/>
    </source>
</evidence>
<organism evidence="10 11">
    <name type="scientific">Hyalella azteca</name>
    <name type="common">Amphipod</name>
    <dbReference type="NCBI Taxonomy" id="294128"/>
    <lineage>
        <taxon>Eukaryota</taxon>
        <taxon>Metazoa</taxon>
        <taxon>Ecdysozoa</taxon>
        <taxon>Arthropoda</taxon>
        <taxon>Crustacea</taxon>
        <taxon>Multicrustacea</taxon>
        <taxon>Malacostraca</taxon>
        <taxon>Eumalacostraca</taxon>
        <taxon>Peracarida</taxon>
        <taxon>Amphipoda</taxon>
        <taxon>Senticaudata</taxon>
        <taxon>Talitrida</taxon>
        <taxon>Talitroidea</taxon>
        <taxon>Hyalellidae</taxon>
        <taxon>Hyalella</taxon>
    </lineage>
</organism>
<dbReference type="SUPFAM" id="SSF46689">
    <property type="entry name" value="Homeodomain-like"/>
    <property type="match status" value="1"/>
</dbReference>
<dbReference type="Gene3D" id="1.10.10.60">
    <property type="entry name" value="Homeodomain-like"/>
    <property type="match status" value="1"/>
</dbReference>
<evidence type="ECO:0000259" key="9">
    <source>
        <dbReference type="PROSITE" id="PS50071"/>
    </source>
</evidence>
<evidence type="ECO:0000256" key="4">
    <source>
        <dbReference type="ARBA" id="ARBA00023155"/>
    </source>
</evidence>
<dbReference type="GO" id="GO:0000981">
    <property type="term" value="F:DNA-binding transcription factor activity, RNA polymerase II-specific"/>
    <property type="evidence" value="ECO:0007669"/>
    <property type="project" value="InterPro"/>
</dbReference>
<feature type="domain" description="Homeobox" evidence="9">
    <location>
        <begin position="444"/>
        <end position="504"/>
    </location>
</feature>
<protein>
    <submittedName>
        <fullName evidence="11">Uncharacterized protein LOC108672135</fullName>
    </submittedName>
</protein>
<evidence type="ECO:0000313" key="10">
    <source>
        <dbReference type="Proteomes" id="UP000694843"/>
    </source>
</evidence>
<keyword evidence="10" id="KW-1185">Reference proteome</keyword>
<sequence length="793" mass="87014">MNDGDSSNYSVEKVPGKTHNQFLIQHSSISARRRLAMMPKASILNINTSPTSSSPAASTRPKLGFSIDSLVGLSEASKPPKATKQSRHSAQHIKSLKDQGDSNVAAEYRRDEVRNEFRGEFRTNLFNNDEVMQHQMENIQQALYHINRNKRNNQHLSSPSSSSPSPSPPSKEPNSPHPHTKKGLGSPRRRTPPTSPSILQRTLNNSGFHRPTFSPPVVSSPMPSRSPTLSSPILCSGASTLRIPEPIHPLNSSPLTLSLPNTLTNHLSNPLSNPLNFPPFGLPLAALLPQIRPGYPHPSLAQNISSAQELHNSLSSSEPTSLPSSSLSCLTSSGVTVATTSGLHHSHPNGLMSNPLLANGFPSSAHSGLIQTALPASWGQTSPGFNTGPLGPSLMGPHGLGTPLPPANLPRQYPVYPWLLTRHNRLFGHRFPGPDFPTFLLPFRKPKRIRTAFSPSQLLKLEQAFEKNQYVVGQERKQLAQTLNLSETQVKVWFQNRRTKHKRVVHDGEDGEDGHQGPHDDDVDDEEDVGHDRPEAESTSGSRRHRNDSKTSTRNRQTIIGDADDGEDDEDEDDSIVDSSVGIDRQDDRVVFQHDSSVGSSMMEETTGREGFDPSMRSMSPSSTITSIPNESLPLGRLPRAESRRSRSPMEVEHPRGVPEVRGRNDKPDDLGLAVSSLMNPVQNHPYRASPILKHSVGGFSSNTPINDVTTPDINSASQTRECYSPVIGAEHLILKNRNLSEHNRNMSEHNRNMSEHNRNLSEHSRNMSEHANSGKASLGLTIQRMTHCSSGN</sequence>
<dbReference type="PANTHER" id="PTHR24339:SF28">
    <property type="entry name" value="E5-RELATED"/>
    <property type="match status" value="1"/>
</dbReference>
<feature type="compositionally biased region" description="Low complexity" evidence="8">
    <location>
        <begin position="614"/>
        <end position="628"/>
    </location>
</feature>
<feature type="compositionally biased region" description="Basic and acidic residues" evidence="8">
    <location>
        <begin position="505"/>
        <end position="520"/>
    </location>
</feature>
<dbReference type="PROSITE" id="PS50071">
    <property type="entry name" value="HOMEOBOX_2"/>
    <property type="match status" value="1"/>
</dbReference>
<keyword evidence="3 6" id="KW-0238">DNA-binding</keyword>
<comment type="similarity">
    <text evidence="2">Belongs to the EMX homeobox family.</text>
</comment>
<feature type="region of interest" description="Disordered" evidence="8">
    <location>
        <begin position="750"/>
        <end position="793"/>
    </location>
</feature>
<evidence type="ECO:0000256" key="7">
    <source>
        <dbReference type="RuleBase" id="RU000682"/>
    </source>
</evidence>
<keyword evidence="5 6" id="KW-0539">Nucleus</keyword>
<feature type="compositionally biased region" description="Polar residues" evidence="8">
    <location>
        <begin position="594"/>
        <end position="604"/>
    </location>
</feature>
<dbReference type="SMART" id="SM00389">
    <property type="entry name" value="HOX"/>
    <property type="match status" value="1"/>
</dbReference>
<feature type="region of interest" description="Disordered" evidence="8">
    <location>
        <begin position="152"/>
        <end position="233"/>
    </location>
</feature>
<dbReference type="GO" id="GO:0005634">
    <property type="term" value="C:nucleus"/>
    <property type="evidence" value="ECO:0007669"/>
    <property type="project" value="UniProtKB-SubCell"/>
</dbReference>
<evidence type="ECO:0000313" key="11">
    <source>
        <dbReference type="RefSeq" id="XP_018015250.1"/>
    </source>
</evidence>
<feature type="region of interest" description="Disordered" evidence="8">
    <location>
        <begin position="76"/>
        <end position="107"/>
    </location>
</feature>
<feature type="compositionally biased region" description="Basic residues" evidence="8">
    <location>
        <begin position="178"/>
        <end position="191"/>
    </location>
</feature>
<dbReference type="RefSeq" id="XP_018015250.1">
    <property type="nucleotide sequence ID" value="XM_018159761.2"/>
</dbReference>
<dbReference type="InterPro" id="IPR009057">
    <property type="entry name" value="Homeodomain-like_sf"/>
</dbReference>
<feature type="compositionally biased region" description="Polar residues" evidence="8">
    <location>
        <begin position="198"/>
        <end position="207"/>
    </location>
</feature>
<dbReference type="PROSITE" id="PS00027">
    <property type="entry name" value="HOMEOBOX_1"/>
    <property type="match status" value="1"/>
</dbReference>
<dbReference type="Proteomes" id="UP000694843">
    <property type="component" value="Unplaced"/>
</dbReference>
<evidence type="ECO:0000256" key="3">
    <source>
        <dbReference type="ARBA" id="ARBA00023125"/>
    </source>
</evidence>
<dbReference type="InterPro" id="IPR017970">
    <property type="entry name" value="Homeobox_CS"/>
</dbReference>
<dbReference type="FunFam" id="1.10.10.60:FF:000081">
    <property type="entry name" value="Empty spiracles homeobox 2"/>
    <property type="match status" value="1"/>
</dbReference>
<dbReference type="PANTHER" id="PTHR24339">
    <property type="entry name" value="HOMEOBOX PROTEIN EMX-RELATED"/>
    <property type="match status" value="1"/>
</dbReference>
<proteinExistence type="inferred from homology"/>
<feature type="compositionally biased region" description="Basic and acidic residues" evidence="8">
    <location>
        <begin position="750"/>
        <end position="769"/>
    </location>
</feature>
<evidence type="ECO:0000256" key="6">
    <source>
        <dbReference type="PROSITE-ProRule" id="PRU00108"/>
    </source>
</evidence>
<feature type="compositionally biased region" description="Polar residues" evidence="8">
    <location>
        <begin position="784"/>
        <end position="793"/>
    </location>
</feature>
<feature type="region of interest" description="Disordered" evidence="8">
    <location>
        <begin position="503"/>
        <end position="667"/>
    </location>
</feature>
<evidence type="ECO:0000256" key="5">
    <source>
        <dbReference type="ARBA" id="ARBA00023242"/>
    </source>
</evidence>
<accession>A0A8B7NNL0</accession>
<dbReference type="Pfam" id="PF00046">
    <property type="entry name" value="Homeodomain"/>
    <property type="match status" value="1"/>
</dbReference>
<name>A0A8B7NNL0_HYAAZ</name>
<feature type="compositionally biased region" description="Basic and acidic residues" evidence="8">
    <location>
        <begin position="639"/>
        <end position="667"/>
    </location>
</feature>
<dbReference type="GO" id="GO:0000978">
    <property type="term" value="F:RNA polymerase II cis-regulatory region sequence-specific DNA binding"/>
    <property type="evidence" value="ECO:0007669"/>
    <property type="project" value="TreeGrafter"/>
</dbReference>
<dbReference type="OrthoDB" id="6159439at2759"/>
<reference evidence="11" key="1">
    <citation type="submission" date="2025-08" db="UniProtKB">
        <authorList>
            <consortium name="RefSeq"/>
        </authorList>
    </citation>
    <scope>IDENTIFICATION</scope>
    <source>
        <tissue evidence="11">Whole organism</tissue>
    </source>
</reference>
<dbReference type="AlphaFoldDB" id="A0A8B7NNL0"/>
<dbReference type="InterPro" id="IPR001356">
    <property type="entry name" value="HD"/>
</dbReference>
<comment type="subcellular location">
    <subcellularLocation>
        <location evidence="1 6 7">Nucleus</location>
    </subcellularLocation>
</comment>
<feature type="compositionally biased region" description="Low complexity" evidence="8">
    <location>
        <begin position="215"/>
        <end position="227"/>
    </location>
</feature>
<dbReference type="KEGG" id="hazt:108672135"/>